<evidence type="ECO:0000256" key="2">
    <source>
        <dbReference type="ARBA" id="ARBA00022801"/>
    </source>
</evidence>
<protein>
    <submittedName>
        <fullName evidence="4">Strigolactone esterase D14-like protein</fullName>
    </submittedName>
</protein>
<dbReference type="PANTHER" id="PTHR43039">
    <property type="entry name" value="ESTERASE-RELATED"/>
    <property type="match status" value="1"/>
</dbReference>
<dbReference type="Gene3D" id="3.40.50.1820">
    <property type="entry name" value="alpha/beta hydrolase"/>
    <property type="match status" value="1"/>
</dbReference>
<comment type="similarity">
    <text evidence="1">Belongs to the AB hydrolase superfamily.</text>
</comment>
<keyword evidence="5" id="KW-1185">Reference proteome</keyword>
<name>A0A3S3MCY9_9MAGN</name>
<feature type="domain" description="AB hydrolase-1" evidence="3">
    <location>
        <begin position="21"/>
        <end position="252"/>
    </location>
</feature>
<sequence>MVMLGLSGAMNAKMVGSGEKTLVLAHGYGGEQAAWDQILPHLAQTHKVLVFDWKFSGDVSEPNSFDPSKYSSYEAFSDDLISLLEEMSLKEVVFVGHSMSGMIGCIASVKRPDLFDSLILLAASPRYLNSEDYEGGLEKSQIDEILSNIECNFYSWAVSFAVVAVGDQDPASVEKFSKSLQKMGPDVALSVAKTVFLSDHRDVLDKVEVPCTIIQPTKDLVAPMSVAYYMQKKIKGKACVEVIEVDGHFPHLTCPQLLIATLDKILGSDSDEKKACGCEEEEKVSI</sequence>
<dbReference type="FunFam" id="3.40.50.1820:FF:000042">
    <property type="entry name" value="probable strigolactone esterase DAD2"/>
    <property type="match status" value="1"/>
</dbReference>
<dbReference type="STRING" id="337451.A0A3S3MCY9"/>
<dbReference type="EMBL" id="QPKB01000002">
    <property type="protein sequence ID" value="RWR77497.1"/>
    <property type="molecule type" value="Genomic_DNA"/>
</dbReference>
<gene>
    <name evidence="4" type="ORF">CKAN_00598600</name>
</gene>
<dbReference type="OrthoDB" id="408373at2759"/>
<dbReference type="Proteomes" id="UP000283530">
    <property type="component" value="Unassembled WGS sequence"/>
</dbReference>
<evidence type="ECO:0000313" key="4">
    <source>
        <dbReference type="EMBL" id="RWR77497.1"/>
    </source>
</evidence>
<organism evidence="4 5">
    <name type="scientific">Cinnamomum micranthum f. kanehirae</name>
    <dbReference type="NCBI Taxonomy" id="337451"/>
    <lineage>
        <taxon>Eukaryota</taxon>
        <taxon>Viridiplantae</taxon>
        <taxon>Streptophyta</taxon>
        <taxon>Embryophyta</taxon>
        <taxon>Tracheophyta</taxon>
        <taxon>Spermatophyta</taxon>
        <taxon>Magnoliopsida</taxon>
        <taxon>Magnoliidae</taxon>
        <taxon>Laurales</taxon>
        <taxon>Lauraceae</taxon>
        <taxon>Cinnamomum</taxon>
    </lineage>
</organism>
<dbReference type="InterPro" id="IPR000073">
    <property type="entry name" value="AB_hydrolase_1"/>
</dbReference>
<comment type="caution">
    <text evidence="4">The sequence shown here is derived from an EMBL/GenBank/DDBJ whole genome shotgun (WGS) entry which is preliminary data.</text>
</comment>
<evidence type="ECO:0000259" key="3">
    <source>
        <dbReference type="Pfam" id="PF00561"/>
    </source>
</evidence>
<dbReference type="SUPFAM" id="SSF53474">
    <property type="entry name" value="alpha/beta-Hydrolases"/>
    <property type="match status" value="1"/>
</dbReference>
<dbReference type="AlphaFoldDB" id="A0A3S3MCY9"/>
<evidence type="ECO:0000313" key="5">
    <source>
        <dbReference type="Proteomes" id="UP000283530"/>
    </source>
</evidence>
<dbReference type="InterPro" id="IPR029058">
    <property type="entry name" value="AB_hydrolase_fold"/>
</dbReference>
<dbReference type="GO" id="GO:0016787">
    <property type="term" value="F:hydrolase activity"/>
    <property type="evidence" value="ECO:0007669"/>
    <property type="project" value="UniProtKB-KW"/>
</dbReference>
<evidence type="ECO:0000256" key="1">
    <source>
        <dbReference type="ARBA" id="ARBA00008645"/>
    </source>
</evidence>
<reference evidence="4 5" key="1">
    <citation type="journal article" date="2019" name="Nat. Plants">
        <title>Stout camphor tree genome fills gaps in understanding of flowering plant genome evolution.</title>
        <authorList>
            <person name="Chaw S.M."/>
            <person name="Liu Y.C."/>
            <person name="Wu Y.W."/>
            <person name="Wang H.Y."/>
            <person name="Lin C.I."/>
            <person name="Wu C.S."/>
            <person name="Ke H.M."/>
            <person name="Chang L.Y."/>
            <person name="Hsu C.Y."/>
            <person name="Yang H.T."/>
            <person name="Sudianto E."/>
            <person name="Hsu M.H."/>
            <person name="Wu K.P."/>
            <person name="Wang L.N."/>
            <person name="Leebens-Mack J.H."/>
            <person name="Tsai I.J."/>
        </authorList>
    </citation>
    <scope>NUCLEOTIDE SEQUENCE [LARGE SCALE GENOMIC DNA]</scope>
    <source>
        <strain evidence="5">cv. Chaw 1501</strain>
        <tissue evidence="4">Young leaves</tissue>
    </source>
</reference>
<proteinExistence type="inferred from homology"/>
<keyword evidence="2" id="KW-0378">Hydrolase</keyword>
<dbReference type="Pfam" id="PF00561">
    <property type="entry name" value="Abhydrolase_1"/>
    <property type="match status" value="1"/>
</dbReference>
<accession>A0A3S3MCY9</accession>